<name>A0AAV1AIG9_VICFA</name>
<keyword evidence="3" id="KW-0630">Potassium</keyword>
<dbReference type="AlphaFoldDB" id="A0AAV1AIG9"/>
<dbReference type="GO" id="GO:0006885">
    <property type="term" value="P:regulation of pH"/>
    <property type="evidence" value="ECO:0007669"/>
    <property type="project" value="TreeGrafter"/>
</dbReference>
<evidence type="ECO:0000313" key="7">
    <source>
        <dbReference type="Proteomes" id="UP001157006"/>
    </source>
</evidence>
<feature type="transmembrane region" description="Helical" evidence="5">
    <location>
        <begin position="52"/>
        <end position="72"/>
    </location>
</feature>
<dbReference type="PANTHER" id="PTHR32468:SF35">
    <property type="entry name" value="CATION_H+ EXCHANGER DOMAIN-CONTAINING PROTEIN"/>
    <property type="match status" value="1"/>
</dbReference>
<evidence type="ECO:0000256" key="4">
    <source>
        <dbReference type="ARBA" id="ARBA00023065"/>
    </source>
</evidence>
<dbReference type="GO" id="GO:0006813">
    <property type="term" value="P:potassium ion transport"/>
    <property type="evidence" value="ECO:0007669"/>
    <property type="project" value="UniProtKB-KW"/>
</dbReference>
<feature type="transmembrane region" description="Helical" evidence="5">
    <location>
        <begin position="92"/>
        <end position="110"/>
    </location>
</feature>
<keyword evidence="4" id="KW-0406">Ion transport</keyword>
<keyword evidence="5" id="KW-0812">Transmembrane</keyword>
<evidence type="ECO:0000256" key="5">
    <source>
        <dbReference type="SAM" id="Phobius"/>
    </source>
</evidence>
<organism evidence="6 7">
    <name type="scientific">Vicia faba</name>
    <name type="common">Broad bean</name>
    <name type="synonym">Faba vulgaris</name>
    <dbReference type="NCBI Taxonomy" id="3906"/>
    <lineage>
        <taxon>Eukaryota</taxon>
        <taxon>Viridiplantae</taxon>
        <taxon>Streptophyta</taxon>
        <taxon>Embryophyta</taxon>
        <taxon>Tracheophyta</taxon>
        <taxon>Spermatophyta</taxon>
        <taxon>Magnoliopsida</taxon>
        <taxon>eudicotyledons</taxon>
        <taxon>Gunneridae</taxon>
        <taxon>Pentapetalae</taxon>
        <taxon>rosids</taxon>
        <taxon>fabids</taxon>
        <taxon>Fabales</taxon>
        <taxon>Fabaceae</taxon>
        <taxon>Papilionoideae</taxon>
        <taxon>50 kb inversion clade</taxon>
        <taxon>NPAAA clade</taxon>
        <taxon>Hologalegina</taxon>
        <taxon>IRL clade</taxon>
        <taxon>Fabeae</taxon>
        <taxon>Vicia</taxon>
    </lineage>
</organism>
<dbReference type="InterPro" id="IPR050794">
    <property type="entry name" value="CPA2_transporter"/>
</dbReference>
<keyword evidence="5" id="KW-0472">Membrane</keyword>
<keyword evidence="5" id="KW-1133">Transmembrane helix</keyword>
<feature type="transmembrane region" description="Helical" evidence="5">
    <location>
        <begin position="117"/>
        <end position="137"/>
    </location>
</feature>
<accession>A0AAV1AIG9</accession>
<evidence type="ECO:0000256" key="3">
    <source>
        <dbReference type="ARBA" id="ARBA00022958"/>
    </source>
</evidence>
<keyword evidence="2" id="KW-0633">Potassium transport</keyword>
<dbReference type="EMBL" id="OX451739">
    <property type="protein sequence ID" value="CAI8610111.1"/>
    <property type="molecule type" value="Genomic_DNA"/>
</dbReference>
<keyword evidence="1" id="KW-0813">Transport</keyword>
<sequence>MLCKDGYCNNVEEKKQAITIGIYIFTFAFVMPLGISFTLTSFVTMDKTLATAFPLIAIPQSFMVFISISVILIEIKIQNTNVNCLALSYEMFTYVIILPVITLIFAILQVKHSNKSMLTLLWILLSIGALLVVIFYVMRPTIIWYLGQINGNPIDKLLFVYTIRCVLFALILQ</sequence>
<proteinExistence type="predicted"/>
<feature type="transmembrane region" description="Helical" evidence="5">
    <location>
        <begin position="20"/>
        <end position="40"/>
    </location>
</feature>
<dbReference type="GO" id="GO:0098662">
    <property type="term" value="P:inorganic cation transmembrane transport"/>
    <property type="evidence" value="ECO:0007669"/>
    <property type="project" value="TreeGrafter"/>
</dbReference>
<evidence type="ECO:0000313" key="6">
    <source>
        <dbReference type="EMBL" id="CAI8610111.1"/>
    </source>
</evidence>
<evidence type="ECO:0000256" key="2">
    <source>
        <dbReference type="ARBA" id="ARBA00022538"/>
    </source>
</evidence>
<reference evidence="6 7" key="1">
    <citation type="submission" date="2023-01" db="EMBL/GenBank/DDBJ databases">
        <authorList>
            <person name="Kreplak J."/>
        </authorList>
    </citation>
    <scope>NUCLEOTIDE SEQUENCE [LARGE SCALE GENOMIC DNA]</scope>
</reference>
<evidence type="ECO:0000256" key="1">
    <source>
        <dbReference type="ARBA" id="ARBA00022448"/>
    </source>
</evidence>
<protein>
    <submittedName>
        <fullName evidence="6">Uncharacterized protein</fullName>
    </submittedName>
</protein>
<dbReference type="PANTHER" id="PTHR32468">
    <property type="entry name" value="CATION/H + ANTIPORTER"/>
    <property type="match status" value="1"/>
</dbReference>
<dbReference type="GO" id="GO:0012505">
    <property type="term" value="C:endomembrane system"/>
    <property type="evidence" value="ECO:0007669"/>
    <property type="project" value="TreeGrafter"/>
</dbReference>
<gene>
    <name evidence="6" type="ORF">VFH_IV166320</name>
</gene>
<dbReference type="Proteomes" id="UP001157006">
    <property type="component" value="Chromosome 4"/>
</dbReference>
<keyword evidence="7" id="KW-1185">Reference proteome</keyword>